<feature type="compositionally biased region" description="Polar residues" evidence="1">
    <location>
        <begin position="404"/>
        <end position="418"/>
    </location>
</feature>
<organism evidence="2 3">
    <name type="scientific">Tritrichomonas musculus</name>
    <dbReference type="NCBI Taxonomy" id="1915356"/>
    <lineage>
        <taxon>Eukaryota</taxon>
        <taxon>Metamonada</taxon>
        <taxon>Parabasalia</taxon>
        <taxon>Tritrichomonadida</taxon>
        <taxon>Tritrichomonadidae</taxon>
        <taxon>Tritrichomonas</taxon>
    </lineage>
</organism>
<evidence type="ECO:0000313" key="2">
    <source>
        <dbReference type="EMBL" id="KAK8875402.1"/>
    </source>
</evidence>
<name>A0ABR2JCZ4_9EUKA</name>
<feature type="compositionally biased region" description="Low complexity" evidence="1">
    <location>
        <begin position="378"/>
        <end position="389"/>
    </location>
</feature>
<proteinExistence type="predicted"/>
<protein>
    <submittedName>
        <fullName evidence="2">Uncharacterized protein</fullName>
    </submittedName>
</protein>
<sequence length="545" mass="64102">MSKNRYLVVFDFLSQKYEVQYHDGITAREVIQQIQPHLFPSERDIKFTPKDNEKSCHKLNLYQVHLSKNGSYDLSDIKFVNWKITAAECDNEKYHFFLFRPFINVYLPIYIIFPEELEAERSKAFLTLIYPIKKRGIVLKNYLKDKVQQYTKDKAEFKERPIRGFILRFLSNSHELEDDEYVEPWMNGEKVLLIARTDNNINQNSCSLGRFYYISYGQVSQARVKLSRDIESLDYDERSGLTLSEAKKKLIEKHQNGNTFPDDKVIILFNSIVQTEKFARIDDLFSDNDFYQFVVIFESSDMKINPAIQSIPNEEKRLYKVAVPEDSRPYVVEFNIGERSTRELLQDIVSNDEARNELSDEIADNDNNNLIDESDSTINSNDAPNNNVNDNINVRQELILNNNTQKSDANSSQLANNQAKEELTNENNEEIVEEENNDRNNNNTDNDDNNSNFTTTTSNNDNDNNNINVINVNDKEKENYYNEEEIKEENLLDMFCYYFNEFMKERGKETRLTPKPGYFNNLSGDEKLLIQTFKKYYDLYRHTKQ</sequence>
<evidence type="ECO:0000256" key="1">
    <source>
        <dbReference type="SAM" id="MobiDB-lite"/>
    </source>
</evidence>
<gene>
    <name evidence="2" type="ORF">M9Y10_005567</name>
</gene>
<evidence type="ECO:0000313" key="3">
    <source>
        <dbReference type="Proteomes" id="UP001470230"/>
    </source>
</evidence>
<feature type="region of interest" description="Disordered" evidence="1">
    <location>
        <begin position="359"/>
        <end position="389"/>
    </location>
</feature>
<feature type="compositionally biased region" description="Acidic residues" evidence="1">
    <location>
        <begin position="427"/>
        <end position="436"/>
    </location>
</feature>
<dbReference type="Proteomes" id="UP001470230">
    <property type="component" value="Unassembled WGS sequence"/>
</dbReference>
<comment type="caution">
    <text evidence="2">The sequence shown here is derived from an EMBL/GenBank/DDBJ whole genome shotgun (WGS) entry which is preliminary data.</text>
</comment>
<keyword evidence="3" id="KW-1185">Reference proteome</keyword>
<reference evidence="2 3" key="1">
    <citation type="submission" date="2024-04" db="EMBL/GenBank/DDBJ databases">
        <title>Tritrichomonas musculus Genome.</title>
        <authorList>
            <person name="Alves-Ferreira E."/>
            <person name="Grigg M."/>
            <person name="Lorenzi H."/>
            <person name="Galac M."/>
        </authorList>
    </citation>
    <scope>NUCLEOTIDE SEQUENCE [LARGE SCALE GENOMIC DNA]</scope>
    <source>
        <strain evidence="2 3">EAF2021</strain>
    </source>
</reference>
<dbReference type="EMBL" id="JAPFFF010000012">
    <property type="protein sequence ID" value="KAK8875402.1"/>
    <property type="molecule type" value="Genomic_DNA"/>
</dbReference>
<accession>A0ABR2JCZ4</accession>
<feature type="region of interest" description="Disordered" evidence="1">
    <location>
        <begin position="404"/>
        <end position="468"/>
    </location>
</feature>
<feature type="compositionally biased region" description="Low complexity" evidence="1">
    <location>
        <begin position="439"/>
        <end position="468"/>
    </location>
</feature>